<organism evidence="4 5">
    <name type="scientific">Ophiobolus disseminans</name>
    <dbReference type="NCBI Taxonomy" id="1469910"/>
    <lineage>
        <taxon>Eukaryota</taxon>
        <taxon>Fungi</taxon>
        <taxon>Dikarya</taxon>
        <taxon>Ascomycota</taxon>
        <taxon>Pezizomycotina</taxon>
        <taxon>Dothideomycetes</taxon>
        <taxon>Pleosporomycetidae</taxon>
        <taxon>Pleosporales</taxon>
        <taxon>Pleosporineae</taxon>
        <taxon>Phaeosphaeriaceae</taxon>
        <taxon>Ophiobolus</taxon>
    </lineage>
</organism>
<dbReference type="PANTHER" id="PTHR38791:SF12">
    <property type="entry name" value="TRANSCRIPTION FACTOR DOMAIN-CONTAINING PROTEIN-RELATED"/>
    <property type="match status" value="1"/>
</dbReference>
<reference evidence="4" key="1">
    <citation type="journal article" date="2020" name="Stud. Mycol.">
        <title>101 Dothideomycetes genomes: a test case for predicting lifestyles and emergence of pathogens.</title>
        <authorList>
            <person name="Haridas S."/>
            <person name="Albert R."/>
            <person name="Binder M."/>
            <person name="Bloem J."/>
            <person name="Labutti K."/>
            <person name="Salamov A."/>
            <person name="Andreopoulos B."/>
            <person name="Baker S."/>
            <person name="Barry K."/>
            <person name="Bills G."/>
            <person name="Bluhm B."/>
            <person name="Cannon C."/>
            <person name="Castanera R."/>
            <person name="Culley D."/>
            <person name="Daum C."/>
            <person name="Ezra D."/>
            <person name="Gonzalez J."/>
            <person name="Henrissat B."/>
            <person name="Kuo A."/>
            <person name="Liang C."/>
            <person name="Lipzen A."/>
            <person name="Lutzoni F."/>
            <person name="Magnuson J."/>
            <person name="Mondo S."/>
            <person name="Nolan M."/>
            <person name="Ohm R."/>
            <person name="Pangilinan J."/>
            <person name="Park H.-J."/>
            <person name="Ramirez L."/>
            <person name="Alfaro M."/>
            <person name="Sun H."/>
            <person name="Tritt A."/>
            <person name="Yoshinaga Y."/>
            <person name="Zwiers L.-H."/>
            <person name="Turgeon B."/>
            <person name="Goodwin S."/>
            <person name="Spatafora J."/>
            <person name="Crous P."/>
            <person name="Grigoriev I."/>
        </authorList>
    </citation>
    <scope>NUCLEOTIDE SEQUENCE</scope>
    <source>
        <strain evidence="4">CBS 113818</strain>
    </source>
</reference>
<dbReference type="PANTHER" id="PTHR38791">
    <property type="entry name" value="ZN(II)2CYS6 TRANSCRIPTION FACTOR (EUROFUNG)-RELATED-RELATED"/>
    <property type="match status" value="1"/>
</dbReference>
<dbReference type="EMBL" id="MU006216">
    <property type="protein sequence ID" value="KAF2833655.1"/>
    <property type="molecule type" value="Genomic_DNA"/>
</dbReference>
<dbReference type="AlphaFoldDB" id="A0A6A7AMB2"/>
<evidence type="ECO:0000256" key="2">
    <source>
        <dbReference type="SAM" id="MobiDB-lite"/>
    </source>
</evidence>
<keyword evidence="1" id="KW-0539">Nucleus</keyword>
<dbReference type="SUPFAM" id="SSF57701">
    <property type="entry name" value="Zn2/Cys6 DNA-binding domain"/>
    <property type="match status" value="1"/>
</dbReference>
<evidence type="ECO:0000313" key="4">
    <source>
        <dbReference type="EMBL" id="KAF2833655.1"/>
    </source>
</evidence>
<dbReference type="GO" id="GO:0000981">
    <property type="term" value="F:DNA-binding transcription factor activity, RNA polymerase II-specific"/>
    <property type="evidence" value="ECO:0007669"/>
    <property type="project" value="InterPro"/>
</dbReference>
<feature type="region of interest" description="Disordered" evidence="2">
    <location>
        <begin position="570"/>
        <end position="637"/>
    </location>
</feature>
<accession>A0A6A7AMB2</accession>
<sequence>MSYRGRPSKGCEGCRARKVKCDEAKPACSRCTRSHFECKYRDQDTLLFRNQTAAAAQRAEDSWRKRSKSQQKARLDSNVTEESIMSGERGSSAKVDLQFVNSNQHSGPTNADPSNDAARVTLADDLAPISGIQSLAINTSLIPDLCSIAYDRFVYDFVTPDNYGRPLGEPTDSLYAFVPLLYERTASKSCLATVVQAVSYINYANRFNAPEAAKRAEECLGRGITMLSKIIGDKDLAASDEVLCSSYLLGVYENISSIPFRGTFVAHQHGANALLQLRTIEQYCSNPISARLYEVAYTQMLLANLQAGKRPHIPVENILNMSIHLPDLYNKSNTFVIELIWREAQLHSLWHETKQSNDPPSSREQLQDLLQTALDLDIEYQSWEAMLTPNWGYRMEPNTSGTRPAYDIKWQKLVLESKGAPEAIHLHPSLKKSWIWGFYRTSRMFLLRDTLELLNWMFRLPEPNDSSKYARIRFGRGFTASDSDVHNVNTSLDTESLGFQHTLTTVQLVNTIEKACSAILGNFIVPIPGKSFDDVMVMRGYVCLWPLGTMDSILSSGLIPNTSALCTQPEPGHYTTKVQPWTPNTPETTQSPPSSSCHDSSTAPIENVSYAQQPDETRAEESPMTPESVKTSSAPPPVFDPAAKKGHVFDSSPMHPYDCSADMATSVSDSTNLRYIDVGARREWINSMLYYIGSELGIKKALAVPYVEGFLPIVKPRVDEILGR</sequence>
<protein>
    <recommendedName>
        <fullName evidence="3">Zn(2)-C6 fungal-type domain-containing protein</fullName>
    </recommendedName>
</protein>
<dbReference type="CDD" id="cd00067">
    <property type="entry name" value="GAL4"/>
    <property type="match status" value="1"/>
</dbReference>
<dbReference type="SMART" id="SM00066">
    <property type="entry name" value="GAL4"/>
    <property type="match status" value="1"/>
</dbReference>
<feature type="region of interest" description="Disordered" evidence="2">
    <location>
        <begin position="58"/>
        <end position="91"/>
    </location>
</feature>
<name>A0A6A7AMB2_9PLEO</name>
<dbReference type="InterPro" id="IPR001138">
    <property type="entry name" value="Zn2Cys6_DnaBD"/>
</dbReference>
<keyword evidence="5" id="KW-1185">Reference proteome</keyword>
<dbReference type="PROSITE" id="PS50048">
    <property type="entry name" value="ZN2_CY6_FUNGAL_2"/>
    <property type="match status" value="1"/>
</dbReference>
<evidence type="ECO:0000259" key="3">
    <source>
        <dbReference type="PROSITE" id="PS50048"/>
    </source>
</evidence>
<evidence type="ECO:0000256" key="1">
    <source>
        <dbReference type="ARBA" id="ARBA00023242"/>
    </source>
</evidence>
<gene>
    <name evidence="4" type="ORF">CC86DRAFT_278075</name>
</gene>
<proteinExistence type="predicted"/>
<dbReference type="Gene3D" id="4.10.240.10">
    <property type="entry name" value="Zn(2)-C6 fungal-type DNA-binding domain"/>
    <property type="match status" value="1"/>
</dbReference>
<dbReference type="PROSITE" id="PS00463">
    <property type="entry name" value="ZN2_CY6_FUNGAL_1"/>
    <property type="match status" value="1"/>
</dbReference>
<feature type="compositionally biased region" description="Low complexity" evidence="2">
    <location>
        <begin position="582"/>
        <end position="604"/>
    </location>
</feature>
<dbReference type="GO" id="GO:0008270">
    <property type="term" value="F:zinc ion binding"/>
    <property type="evidence" value="ECO:0007669"/>
    <property type="project" value="InterPro"/>
</dbReference>
<dbReference type="Proteomes" id="UP000799424">
    <property type="component" value="Unassembled WGS sequence"/>
</dbReference>
<dbReference type="Pfam" id="PF00172">
    <property type="entry name" value="Zn_clus"/>
    <property type="match status" value="1"/>
</dbReference>
<dbReference type="OrthoDB" id="2991872at2759"/>
<dbReference type="InterPro" id="IPR036864">
    <property type="entry name" value="Zn2-C6_fun-type_DNA-bd_sf"/>
</dbReference>
<evidence type="ECO:0000313" key="5">
    <source>
        <dbReference type="Proteomes" id="UP000799424"/>
    </source>
</evidence>
<dbReference type="InterPro" id="IPR053175">
    <property type="entry name" value="DHMBA_Reg_Transcription_Factor"/>
</dbReference>
<feature type="domain" description="Zn(2)-C6 fungal-type" evidence="3">
    <location>
        <begin position="10"/>
        <end position="40"/>
    </location>
</feature>